<accession>A0A3B0FNX4</accession>
<dbReference type="SUPFAM" id="SSF55781">
    <property type="entry name" value="GAF domain-like"/>
    <property type="match status" value="1"/>
</dbReference>
<name>A0A3B0FNX4_PSEPS</name>
<gene>
    <name evidence="3" type="ORF">D7Z96_11105</name>
</gene>
<sequence>MAAEPTGQLGWGPLPVPPEQVFDSKDVETYLWDVTRDLMADIRGDQRGISWAATIFRLGRAHTVAAGSETAREADREQCSFSDGPVMEAVRTGEFVLLSDVSRDRRWPGYASAAAGHGVQSLLSMPLASEGGTSAAINLYAAFPHAFTSDDLLHSRSYAQQVGRALRVVVRVAERAEATAGIAVVQSSLVLVDLAVRSLMDEYGLSREGALRFLQTQALHHELDLRGAALNVVVPGAGRENAGGVESGREPSGLRQGMPDGVADFRLVPPAELDQQAETPRGAGQEPPGKRDAERDASGGATGREAGGRDPAGSGTAGRATARGVRAGRGKGPRDPAGSRRTGRGKETSPPAEGRTA</sequence>
<evidence type="ECO:0000256" key="1">
    <source>
        <dbReference type="SAM" id="MobiDB-lite"/>
    </source>
</evidence>
<dbReference type="OMA" id="ADREQCS"/>
<feature type="compositionally biased region" description="Low complexity" evidence="1">
    <location>
        <begin position="312"/>
        <end position="325"/>
    </location>
</feature>
<dbReference type="Pfam" id="PF13185">
    <property type="entry name" value="GAF_2"/>
    <property type="match status" value="1"/>
</dbReference>
<proteinExistence type="predicted"/>
<evidence type="ECO:0000259" key="2">
    <source>
        <dbReference type="Pfam" id="PF13185"/>
    </source>
</evidence>
<reference evidence="3 4" key="1">
    <citation type="submission" date="2018-10" db="EMBL/GenBank/DDBJ databases">
        <title>Genome-guide identification and characterization of bacteria that degrade polycyclic aromatic hydrocarbons and resist hexavalent chromium simultaneously.</title>
        <authorList>
            <person name="Feng H."/>
        </authorList>
    </citation>
    <scope>NUCLEOTIDE SEQUENCE [LARGE SCALE GENOMIC DNA]</scope>
    <source>
        <strain evidence="3 4">J015</strain>
    </source>
</reference>
<comment type="caution">
    <text evidence="3">The sequence shown here is derived from an EMBL/GenBank/DDBJ whole genome shotgun (WGS) entry which is preliminary data.</text>
</comment>
<dbReference type="InterPro" id="IPR003018">
    <property type="entry name" value="GAF"/>
</dbReference>
<dbReference type="Proteomes" id="UP000273159">
    <property type="component" value="Unassembled WGS sequence"/>
</dbReference>
<dbReference type="AlphaFoldDB" id="A0A3B0FNX4"/>
<feature type="region of interest" description="Disordered" evidence="1">
    <location>
        <begin position="239"/>
        <end position="357"/>
    </location>
</feature>
<dbReference type="InterPro" id="IPR029016">
    <property type="entry name" value="GAF-like_dom_sf"/>
</dbReference>
<dbReference type="Gene3D" id="3.30.450.40">
    <property type="match status" value="1"/>
</dbReference>
<feature type="compositionally biased region" description="Basic and acidic residues" evidence="1">
    <location>
        <begin position="288"/>
        <end position="297"/>
    </location>
</feature>
<evidence type="ECO:0000313" key="4">
    <source>
        <dbReference type="Proteomes" id="UP000273159"/>
    </source>
</evidence>
<protein>
    <submittedName>
        <fullName evidence="3">GAF domain-containing protein</fullName>
    </submittedName>
</protein>
<feature type="domain" description="GAF" evidence="2">
    <location>
        <begin position="52"/>
        <end position="166"/>
    </location>
</feature>
<dbReference type="EMBL" id="RBNH01000009">
    <property type="protein sequence ID" value="RKO23392.1"/>
    <property type="molecule type" value="Genomic_DNA"/>
</dbReference>
<organism evidence="3 4">
    <name type="scientific">Pseudarthrobacter phenanthrenivorans</name>
    <name type="common">Arthrobacter phenanthrenivorans</name>
    <dbReference type="NCBI Taxonomy" id="361575"/>
    <lineage>
        <taxon>Bacteria</taxon>
        <taxon>Bacillati</taxon>
        <taxon>Actinomycetota</taxon>
        <taxon>Actinomycetes</taxon>
        <taxon>Micrococcales</taxon>
        <taxon>Micrococcaceae</taxon>
        <taxon>Pseudarthrobacter</taxon>
    </lineage>
</organism>
<reference evidence="4" key="2">
    <citation type="submission" date="2018-10" db="EMBL/GenBank/DDBJ databases">
        <authorList>
            <person name="Wang Y."/>
            <person name="Wang J."/>
            <person name="Yang X."/>
            <person name="Wang Z."/>
            <person name="Huang Y."/>
        </authorList>
    </citation>
    <scope>NUCLEOTIDE SEQUENCE [LARGE SCALE GENOMIC DNA]</scope>
    <source>
        <strain evidence="4">J015</strain>
    </source>
</reference>
<dbReference type="RefSeq" id="WP_013599418.1">
    <property type="nucleotide sequence ID" value="NZ_RBNH01000009.1"/>
</dbReference>
<evidence type="ECO:0000313" key="3">
    <source>
        <dbReference type="EMBL" id="RKO23392.1"/>
    </source>
</evidence>